<evidence type="ECO:0000313" key="3">
    <source>
        <dbReference type="Proteomes" id="UP000657177"/>
    </source>
</evidence>
<dbReference type="InterPro" id="IPR053136">
    <property type="entry name" value="UTP_pyrophosphatase-like"/>
</dbReference>
<organism evidence="2 3">
    <name type="scientific">Capillibacterium thermochitinicola</name>
    <dbReference type="NCBI Taxonomy" id="2699427"/>
    <lineage>
        <taxon>Bacteria</taxon>
        <taxon>Bacillati</taxon>
        <taxon>Bacillota</taxon>
        <taxon>Capillibacterium</taxon>
    </lineage>
</organism>
<accession>A0A8J6I1M1</accession>
<proteinExistence type="predicted"/>
<dbReference type="AlphaFoldDB" id="A0A8J6I1M1"/>
<evidence type="ECO:0000313" key="2">
    <source>
        <dbReference type="EMBL" id="MBA2132704.1"/>
    </source>
</evidence>
<comment type="caution">
    <text evidence="2">The sequence shown here is derived from an EMBL/GenBank/DDBJ whole genome shotgun (WGS) entry which is preliminary data.</text>
</comment>
<sequence>MATIIIEDIAIEVIRKRIKHIYLSVRPPGGCVRMTVPARMNQETIIAFARSKLDWIRKQQAKLRARPVQPAFTYVNGESHFFFGKPYVLNVIETGGRPRVALSAAGVMNLYVRPDSTRDEREKVLTAWYRRQLKTAIPAYIEKWEKELGVSVKEWNVRKMKTKWGSCNIQARRLWFNLELVKKNRRCLEYVVVHEMLHLLERYHNARFYAYLTRYLPDWKAIRRELNGLG</sequence>
<dbReference type="PANTHER" id="PTHR30399">
    <property type="entry name" value="UNCHARACTERIZED PROTEIN YGJP"/>
    <property type="match status" value="1"/>
</dbReference>
<name>A0A8J6I1M1_9FIRM</name>
<reference evidence="2" key="1">
    <citation type="submission" date="2020-06" db="EMBL/GenBank/DDBJ databases">
        <title>Novel chitinolytic bacterium.</title>
        <authorList>
            <person name="Ungkulpasvich U."/>
            <person name="Kosugi A."/>
            <person name="Uke A."/>
        </authorList>
    </citation>
    <scope>NUCLEOTIDE SEQUENCE</scope>
    <source>
        <strain evidence="2">UUS1-1</strain>
    </source>
</reference>
<dbReference type="RefSeq" id="WP_181339158.1">
    <property type="nucleotide sequence ID" value="NZ_JAAKDE010000007.1"/>
</dbReference>
<dbReference type="EMBL" id="JAAKDE010000007">
    <property type="protein sequence ID" value="MBA2132704.1"/>
    <property type="molecule type" value="Genomic_DNA"/>
</dbReference>
<dbReference type="InterPro" id="IPR002725">
    <property type="entry name" value="YgjP-like_metallopeptidase"/>
</dbReference>
<dbReference type="Gene3D" id="3.30.2010.10">
    <property type="entry name" value="Metalloproteases ('zincins'), catalytic domain"/>
    <property type="match status" value="1"/>
</dbReference>
<keyword evidence="3" id="KW-1185">Reference proteome</keyword>
<dbReference type="PANTHER" id="PTHR30399:SF1">
    <property type="entry name" value="UTP PYROPHOSPHATASE"/>
    <property type="match status" value="1"/>
</dbReference>
<feature type="domain" description="YgjP-like metallopeptidase" evidence="1">
    <location>
        <begin position="20"/>
        <end position="227"/>
    </location>
</feature>
<dbReference type="Pfam" id="PF01863">
    <property type="entry name" value="YgjP-like"/>
    <property type="match status" value="1"/>
</dbReference>
<protein>
    <submittedName>
        <fullName evidence="2">M48 family metallopeptidase</fullName>
    </submittedName>
</protein>
<evidence type="ECO:0000259" key="1">
    <source>
        <dbReference type="Pfam" id="PF01863"/>
    </source>
</evidence>
<dbReference type="CDD" id="cd07344">
    <property type="entry name" value="M48_yhfN_like"/>
    <property type="match status" value="1"/>
</dbReference>
<gene>
    <name evidence="2" type="ORF">G5B42_03995</name>
</gene>
<dbReference type="Proteomes" id="UP000657177">
    <property type="component" value="Unassembled WGS sequence"/>
</dbReference>